<reference evidence="2 3" key="1">
    <citation type="journal article" date="2010" name="J. Bacteriol.">
        <title>Complete genome sequence of Bifidobacterium longum JDM301.</title>
        <authorList>
            <person name="Wei Y.X."/>
            <person name="Zhang Z.Y."/>
            <person name="Liu C."/>
            <person name="Zhu Y.Z."/>
            <person name="Zhu Y.Q."/>
            <person name="Zheng H."/>
            <person name="Zhao G.P."/>
            <person name="Wang S."/>
            <person name="Guo X.K."/>
        </authorList>
    </citation>
    <scope>NUCLEOTIDE SEQUENCE [LARGE SCALE GENOMIC DNA]</scope>
    <source>
        <strain evidence="2 3">JDM301</strain>
    </source>
</reference>
<keyword evidence="1" id="KW-0472">Membrane</keyword>
<dbReference type="KEGG" id="bll:BLJ_0942"/>
<evidence type="ECO:0000256" key="1">
    <source>
        <dbReference type="SAM" id="Phobius"/>
    </source>
</evidence>
<sequence length="92" mass="10002">MPCEHTHGSDTSGTMVAGMTSVRAVEQTRMGIAAPLVSNIGWGVLPLYWHALSGMNAISVLAYRLIATLVVMIALLMAFRRYRAYHRAIAAL</sequence>
<dbReference type="HOGENOM" id="CLU_197329_0_0_11"/>
<keyword evidence="1" id="KW-0812">Transmembrane</keyword>
<evidence type="ECO:0000313" key="2">
    <source>
        <dbReference type="EMBL" id="ADH00407.1"/>
    </source>
</evidence>
<organism evidence="2 3">
    <name type="scientific">Bifidobacterium longum subsp. longum (strain JDM301)</name>
    <dbReference type="NCBI Taxonomy" id="759350"/>
    <lineage>
        <taxon>Bacteria</taxon>
        <taxon>Bacillati</taxon>
        <taxon>Actinomycetota</taxon>
        <taxon>Actinomycetes</taxon>
        <taxon>Bifidobacteriales</taxon>
        <taxon>Bifidobacteriaceae</taxon>
        <taxon>Bifidobacterium</taxon>
    </lineage>
</organism>
<dbReference type="Proteomes" id="UP000006740">
    <property type="component" value="Chromosome"/>
</dbReference>
<dbReference type="EMBL" id="CP002010">
    <property type="protein sequence ID" value="ADH00407.1"/>
    <property type="molecule type" value="Genomic_DNA"/>
</dbReference>
<gene>
    <name evidence="2" type="ordered locus">BLJ_0942</name>
</gene>
<name>D6ZU51_BIFLJ</name>
<proteinExistence type="predicted"/>
<accession>D6ZU51</accession>
<feature type="transmembrane region" description="Helical" evidence="1">
    <location>
        <begin position="61"/>
        <end position="79"/>
    </location>
</feature>
<keyword evidence="1" id="KW-1133">Transmembrane helix</keyword>
<protein>
    <submittedName>
        <fullName evidence="2">Hypothetical permease</fullName>
    </submittedName>
</protein>
<feature type="transmembrane region" description="Helical" evidence="1">
    <location>
        <begin position="30"/>
        <end position="49"/>
    </location>
</feature>
<dbReference type="AlphaFoldDB" id="D6ZU51"/>
<evidence type="ECO:0000313" key="3">
    <source>
        <dbReference type="Proteomes" id="UP000006740"/>
    </source>
</evidence>